<keyword evidence="3" id="KW-1185">Reference proteome</keyword>
<protein>
    <submittedName>
        <fullName evidence="2">Uncharacterized protein</fullName>
    </submittedName>
</protein>
<feature type="compositionally biased region" description="Basic and acidic residues" evidence="1">
    <location>
        <begin position="210"/>
        <end position="220"/>
    </location>
</feature>
<comment type="caution">
    <text evidence="2">The sequence shown here is derived from an EMBL/GenBank/DDBJ whole genome shotgun (WGS) entry which is preliminary data.</text>
</comment>
<reference evidence="2" key="1">
    <citation type="journal article" date="2022" name="bioRxiv">
        <title>Sequencing and chromosome-scale assembly of the giantPleurodeles waltlgenome.</title>
        <authorList>
            <person name="Brown T."/>
            <person name="Elewa A."/>
            <person name="Iarovenko S."/>
            <person name="Subramanian E."/>
            <person name="Araus A.J."/>
            <person name="Petzold A."/>
            <person name="Susuki M."/>
            <person name="Suzuki K.-i.T."/>
            <person name="Hayashi T."/>
            <person name="Toyoda A."/>
            <person name="Oliveira C."/>
            <person name="Osipova E."/>
            <person name="Leigh N.D."/>
            <person name="Simon A."/>
            <person name="Yun M.H."/>
        </authorList>
    </citation>
    <scope>NUCLEOTIDE SEQUENCE</scope>
    <source>
        <strain evidence="2">20211129_DDA</strain>
        <tissue evidence="2">Liver</tissue>
    </source>
</reference>
<evidence type="ECO:0000256" key="1">
    <source>
        <dbReference type="SAM" id="MobiDB-lite"/>
    </source>
</evidence>
<gene>
    <name evidence="2" type="ORF">NDU88_004926</name>
</gene>
<name>A0AAV7MUT9_PLEWA</name>
<feature type="region of interest" description="Disordered" evidence="1">
    <location>
        <begin position="191"/>
        <end position="229"/>
    </location>
</feature>
<dbReference type="EMBL" id="JANPWB010000013">
    <property type="protein sequence ID" value="KAJ1107536.1"/>
    <property type="molecule type" value="Genomic_DNA"/>
</dbReference>
<accession>A0AAV7MUT9</accession>
<evidence type="ECO:0000313" key="2">
    <source>
        <dbReference type="EMBL" id="KAJ1107536.1"/>
    </source>
</evidence>
<dbReference type="Proteomes" id="UP001066276">
    <property type="component" value="Chromosome 9"/>
</dbReference>
<organism evidence="2 3">
    <name type="scientific">Pleurodeles waltl</name>
    <name type="common">Iberian ribbed newt</name>
    <dbReference type="NCBI Taxonomy" id="8319"/>
    <lineage>
        <taxon>Eukaryota</taxon>
        <taxon>Metazoa</taxon>
        <taxon>Chordata</taxon>
        <taxon>Craniata</taxon>
        <taxon>Vertebrata</taxon>
        <taxon>Euteleostomi</taxon>
        <taxon>Amphibia</taxon>
        <taxon>Batrachia</taxon>
        <taxon>Caudata</taxon>
        <taxon>Salamandroidea</taxon>
        <taxon>Salamandridae</taxon>
        <taxon>Pleurodelinae</taxon>
        <taxon>Pleurodeles</taxon>
    </lineage>
</organism>
<evidence type="ECO:0000313" key="3">
    <source>
        <dbReference type="Proteomes" id="UP001066276"/>
    </source>
</evidence>
<sequence>MGAFSVDAHACVVTRGSVGGKKQAPLPSESNNKRGEGALEERELGAAFKMAAHITVHQQDVIELSDSEEVDILGEGSVISGVNVVKAPVLGQEGGRLQLVPRLFSPLVHKVQEWDVRNQTIYQSGEHVEVSDDSGMSMRGVLYGEADASGKAGRAQVRVDFWQPDGLVQGPGCGGFYALGGHKEQVVPAGSGRPVGNQASSVGVGTPSGHRKEEKVRPGADHLTSGQSNLPVTQNMQPFAQEEPSTSWGTGGLECSVTREGDFLDYDEGNDFEVAAPLQHNVPRGACVQESNKGRRFGVLQA</sequence>
<dbReference type="AlphaFoldDB" id="A0AAV7MUT9"/>
<proteinExistence type="predicted"/>